<name>A0A231V034_9HYPH</name>
<gene>
    <name evidence="2" type="ORF">B7H23_00390</name>
</gene>
<dbReference type="SUPFAM" id="SSF55729">
    <property type="entry name" value="Acyl-CoA N-acyltransferases (Nat)"/>
    <property type="match status" value="1"/>
</dbReference>
<proteinExistence type="predicted"/>
<dbReference type="Proteomes" id="UP000215405">
    <property type="component" value="Unassembled WGS sequence"/>
</dbReference>
<organism evidence="2 3">
    <name type="scientific">Notoacmeibacter marinus</name>
    <dbReference type="NCBI Taxonomy" id="1876515"/>
    <lineage>
        <taxon>Bacteria</taxon>
        <taxon>Pseudomonadati</taxon>
        <taxon>Pseudomonadota</taxon>
        <taxon>Alphaproteobacteria</taxon>
        <taxon>Hyphomicrobiales</taxon>
        <taxon>Notoacmeibacteraceae</taxon>
        <taxon>Notoacmeibacter</taxon>
    </lineage>
</organism>
<evidence type="ECO:0000259" key="1">
    <source>
        <dbReference type="Pfam" id="PF13480"/>
    </source>
</evidence>
<comment type="caution">
    <text evidence="2">The sequence shown here is derived from an EMBL/GenBank/DDBJ whole genome shotgun (WGS) entry which is preliminary data.</text>
</comment>
<dbReference type="Gene3D" id="3.40.630.30">
    <property type="match status" value="1"/>
</dbReference>
<dbReference type="AlphaFoldDB" id="A0A231V034"/>
<protein>
    <recommendedName>
        <fullName evidence="1">BioF2-like acetyltransferase domain-containing protein</fullName>
    </recommendedName>
</protein>
<dbReference type="EMBL" id="NBYO01000001">
    <property type="protein sequence ID" value="OXT01480.1"/>
    <property type="molecule type" value="Genomic_DNA"/>
</dbReference>
<dbReference type="InterPro" id="IPR038740">
    <property type="entry name" value="BioF2-like_GNAT_dom"/>
</dbReference>
<reference evidence="3" key="1">
    <citation type="journal article" date="2017" name="Int. J. Syst. Evol. Microbiol.">
        <title>Notoacmeibacter marinus gen. nov., sp. nov., isolated from the gut of a limpet and proposal of Notoacmeibacteraceae fam. nov. in the order Rhizobiales of the class Alphaproteobacteria.</title>
        <authorList>
            <person name="Huang Z."/>
            <person name="Guo F."/>
            <person name="Lai Q."/>
        </authorList>
    </citation>
    <scope>NUCLEOTIDE SEQUENCE [LARGE SCALE GENOMIC DNA]</scope>
    <source>
        <strain evidence="3">XMTR2A4</strain>
    </source>
</reference>
<dbReference type="Pfam" id="PF13480">
    <property type="entry name" value="Acetyltransf_6"/>
    <property type="match status" value="1"/>
</dbReference>
<evidence type="ECO:0000313" key="3">
    <source>
        <dbReference type="Proteomes" id="UP000215405"/>
    </source>
</evidence>
<dbReference type="RefSeq" id="WP_094075451.1">
    <property type="nucleotide sequence ID" value="NZ_NBYO01000001.1"/>
</dbReference>
<sequence length="391" mass="43535">MIQPIARQTPARRTVPAPTTVPFFAGDGWRVVSGSDGHALHRDLTEQAVAFGAPQGPHWAEIWADEKAGQIIYAIFVEDGLPVLSLPLIVHSSFGVTVAAIPGGSHANGSFPALREPAEKTLRPDSLARTLQEIYPEIDALVLERMQPALNNLANPFLPLNTNTSVNPALAANLDGGWELWLKRNSGKKKRKKHRQDQSALESLGPLSFEILNEPSQIAAALEAFFAMKAKRFGERGISNVFADSTVRAFFHRLAADGHQQFDISVLRVGERPIAIAGHSLLPDRLVCEFSAFEPVDTDIRSVSPSLYMHFESIKRAANDGYRYYDFSVGDEEYKRRWCDTRTELFDVALGLTMKGRIYALNYRTLARMKRSVKSNDGAMRILQRIRRLGR</sequence>
<accession>A0A231V034</accession>
<keyword evidence="3" id="KW-1185">Reference proteome</keyword>
<evidence type="ECO:0000313" key="2">
    <source>
        <dbReference type="EMBL" id="OXT01480.1"/>
    </source>
</evidence>
<dbReference type="InterPro" id="IPR016181">
    <property type="entry name" value="Acyl_CoA_acyltransferase"/>
</dbReference>
<feature type="domain" description="BioF2-like acetyltransferase" evidence="1">
    <location>
        <begin position="188"/>
        <end position="336"/>
    </location>
</feature>